<organism evidence="1 2">
    <name type="scientific">Nonomuraea longispora</name>
    <dbReference type="NCBI Taxonomy" id="1848320"/>
    <lineage>
        <taxon>Bacteria</taxon>
        <taxon>Bacillati</taxon>
        <taxon>Actinomycetota</taxon>
        <taxon>Actinomycetes</taxon>
        <taxon>Streptosporangiales</taxon>
        <taxon>Streptosporangiaceae</taxon>
        <taxon>Nonomuraea</taxon>
    </lineage>
</organism>
<evidence type="ECO:0000313" key="1">
    <source>
        <dbReference type="EMBL" id="TDB99848.1"/>
    </source>
</evidence>
<proteinExistence type="predicted"/>
<dbReference type="RefSeq" id="WP_132339625.1">
    <property type="nucleotide sequence ID" value="NZ_SMJZ01000209.1"/>
</dbReference>
<protein>
    <submittedName>
        <fullName evidence="1">Uncharacterized protein</fullName>
    </submittedName>
</protein>
<name>A0A4R4MUL9_9ACTN</name>
<accession>A0A4R4MUL9</accession>
<comment type="caution">
    <text evidence="1">The sequence shown here is derived from an EMBL/GenBank/DDBJ whole genome shotgun (WGS) entry which is preliminary data.</text>
</comment>
<dbReference type="Proteomes" id="UP000295157">
    <property type="component" value="Unassembled WGS sequence"/>
</dbReference>
<evidence type="ECO:0000313" key="2">
    <source>
        <dbReference type="Proteomes" id="UP000295157"/>
    </source>
</evidence>
<keyword evidence="2" id="KW-1185">Reference proteome</keyword>
<dbReference type="AlphaFoldDB" id="A0A4R4MUL9"/>
<reference evidence="1 2" key="1">
    <citation type="submission" date="2019-02" db="EMBL/GenBank/DDBJ databases">
        <title>Draft genome sequences of novel Actinobacteria.</title>
        <authorList>
            <person name="Sahin N."/>
            <person name="Ay H."/>
            <person name="Saygin H."/>
        </authorList>
    </citation>
    <scope>NUCLEOTIDE SEQUENCE [LARGE SCALE GENOMIC DNA]</scope>
    <source>
        <strain evidence="1 2">KC201</strain>
    </source>
</reference>
<dbReference type="EMBL" id="SMJZ01000209">
    <property type="protein sequence ID" value="TDB99848.1"/>
    <property type="molecule type" value="Genomic_DNA"/>
</dbReference>
<sequence>MTGVSPEWAVRGRVYSMTVVKDSRVLRYVLYLPVNGLRREFYQLTIDGEEVEAGSVAEAMRELAGKAGQGRRAASVSPGTPQQVRKGVVMRV</sequence>
<gene>
    <name evidence="1" type="ORF">E1267_36395</name>
</gene>